<organism evidence="1 2">
    <name type="scientific">Bradyrhizobium guangzhouense</name>
    <dbReference type="NCBI Taxonomy" id="1325095"/>
    <lineage>
        <taxon>Bacteria</taxon>
        <taxon>Pseudomonadati</taxon>
        <taxon>Pseudomonadota</taxon>
        <taxon>Alphaproteobacteria</taxon>
        <taxon>Hyphomicrobiales</taxon>
        <taxon>Nitrobacteraceae</taxon>
        <taxon>Bradyrhizobium</taxon>
    </lineage>
</organism>
<sequence>MELIGHPPELAGLLCEAFICEGCVCKGEIVAGANVFYLCFAGTWHRLAIDCGVIFWWPVLEEPGPWKIASEGWEYPHIDLGAAAGVVGHRLREYRMEIVAAGGSVIFHFDNDRTIAIDNENDASHFRIG</sequence>
<protein>
    <submittedName>
        <fullName evidence="1">Uncharacterized protein</fullName>
    </submittedName>
</protein>
<dbReference type="Proteomes" id="UP000290401">
    <property type="component" value="Unassembled WGS sequence"/>
</dbReference>
<evidence type="ECO:0000313" key="1">
    <source>
        <dbReference type="EMBL" id="RXH12061.1"/>
    </source>
</evidence>
<gene>
    <name evidence="1" type="ORF">EAS56_18370</name>
</gene>
<name>A0ABY0E4H3_9BRAD</name>
<dbReference type="EMBL" id="RDQZ01000014">
    <property type="protein sequence ID" value="RXH12061.1"/>
    <property type="molecule type" value="Genomic_DNA"/>
</dbReference>
<evidence type="ECO:0000313" key="2">
    <source>
        <dbReference type="Proteomes" id="UP000290401"/>
    </source>
</evidence>
<reference evidence="1 2" key="1">
    <citation type="submission" date="2018-10" db="EMBL/GenBank/DDBJ databases">
        <title>Bradyrhizobium sp. nov., effective nodules isolated from peanut in China.</title>
        <authorList>
            <person name="Li Y."/>
        </authorList>
    </citation>
    <scope>NUCLEOTIDE SEQUENCE [LARGE SCALE GENOMIC DNA]</scope>
    <source>
        <strain evidence="1 2">CCBAU 53426</strain>
    </source>
</reference>
<comment type="caution">
    <text evidence="1">The sequence shown here is derived from an EMBL/GenBank/DDBJ whole genome shotgun (WGS) entry which is preliminary data.</text>
</comment>
<dbReference type="RefSeq" id="WP_128958338.1">
    <property type="nucleotide sequence ID" value="NZ_RDQZ01000014.1"/>
</dbReference>
<keyword evidence="2" id="KW-1185">Reference proteome</keyword>
<accession>A0ABY0E4H3</accession>
<proteinExistence type="predicted"/>